<dbReference type="RefSeq" id="WP_168780670.1">
    <property type="nucleotide sequence ID" value="NZ_JAKMYD010000011.1"/>
</dbReference>
<accession>A0ABN8TN25</accession>
<protein>
    <submittedName>
        <fullName evidence="1">Uncharacterized protein</fullName>
    </submittedName>
</protein>
<dbReference type="EMBL" id="CALYLK010000001">
    <property type="protein sequence ID" value="CAH8194706.1"/>
    <property type="molecule type" value="Genomic_DNA"/>
</dbReference>
<gene>
    <name evidence="1" type="ORF">VAE063_1000502</name>
</gene>
<reference evidence="1" key="1">
    <citation type="submission" date="2022-06" db="EMBL/GenBank/DDBJ databases">
        <authorList>
            <person name="Goudenege D."/>
            <person name="Le Roux F."/>
        </authorList>
    </citation>
    <scope>NUCLEOTIDE SEQUENCE</scope>
    <source>
        <strain evidence="1">12-063</strain>
    </source>
</reference>
<proteinExistence type="predicted"/>
<name>A0ABN8TN25_9VIBR</name>
<dbReference type="GeneID" id="79918681"/>
<keyword evidence="2" id="KW-1185">Reference proteome</keyword>
<organism evidence="1 2">
    <name type="scientific">Vibrio aestuarianus</name>
    <dbReference type="NCBI Taxonomy" id="28171"/>
    <lineage>
        <taxon>Bacteria</taxon>
        <taxon>Pseudomonadati</taxon>
        <taxon>Pseudomonadota</taxon>
        <taxon>Gammaproteobacteria</taxon>
        <taxon>Vibrionales</taxon>
        <taxon>Vibrionaceae</taxon>
        <taxon>Vibrio</taxon>
    </lineage>
</organism>
<evidence type="ECO:0000313" key="1">
    <source>
        <dbReference type="EMBL" id="CAH8194706.1"/>
    </source>
</evidence>
<dbReference type="Proteomes" id="UP001152658">
    <property type="component" value="Unassembled WGS sequence"/>
</dbReference>
<sequence>MCGYDPNDRALLRNRFDDIELVPFFVPFWIDYRHQQIDAITYYLGGGK</sequence>
<evidence type="ECO:0000313" key="2">
    <source>
        <dbReference type="Proteomes" id="UP001152658"/>
    </source>
</evidence>
<comment type="caution">
    <text evidence="1">The sequence shown here is derived from an EMBL/GenBank/DDBJ whole genome shotgun (WGS) entry which is preliminary data.</text>
</comment>